<keyword evidence="5" id="KW-1185">Reference proteome</keyword>
<dbReference type="Pfam" id="PF04854">
    <property type="entry name" value="DUF624"/>
    <property type="match status" value="1"/>
</dbReference>
<organism evidence="2 4">
    <name type="scientific">Bacillus canaveralius</name>
    <dbReference type="NCBI Taxonomy" id="1403243"/>
    <lineage>
        <taxon>Bacteria</taxon>
        <taxon>Bacillati</taxon>
        <taxon>Bacillota</taxon>
        <taxon>Bacilli</taxon>
        <taxon>Bacillales</taxon>
        <taxon>Bacillaceae</taxon>
        <taxon>Bacillus</taxon>
    </lineage>
</organism>
<keyword evidence="1" id="KW-0812">Transmembrane</keyword>
<gene>
    <name evidence="2" type="ORF">CU635_01920</name>
    <name evidence="3" type="ORF">CVD25_07765</name>
</gene>
<name>A0A2N5GS49_9BACI</name>
<sequence length="205" mass="23460">MMDGKIYKTMEFIMNAFLLNTLWLLTCLPILTIFPATAAMFGVVREWKNRKDIQIFSAFFCLFKENFKQSFLIGTLWMAFAGLLLGDFIITNQLNSDVKYILFSFFFLLGILYLIVSIYIFPVSVHYQASLAKVIKNALLLSISRLHYTFLSILIIAGAVVLCLYFPAAMLMSFSIGAYLIYSLVSRVFPNENEDCNVFSSKEVF</sequence>
<accession>A0A2N5GS49</accession>
<protein>
    <recommendedName>
        <fullName evidence="6">DUF624 domain-containing protein</fullName>
    </recommendedName>
</protein>
<reference evidence="3 5" key="2">
    <citation type="submission" date="2017-12" db="EMBL/GenBank/DDBJ databases">
        <title>Comparative Functional Genomics of Dry Heat Resistant strains isolated from the Viking Spacecraft.</title>
        <authorList>
            <person name="Seuylemezian A."/>
            <person name="Cooper K."/>
            <person name="Vaishampayan P."/>
        </authorList>
    </citation>
    <scope>NUCLEOTIDE SEQUENCE [LARGE SCALE GENOMIC DNA]</scope>
    <source>
        <strain evidence="3 5">ATCC 29669</strain>
    </source>
</reference>
<evidence type="ECO:0000313" key="5">
    <source>
        <dbReference type="Proteomes" id="UP000235114"/>
    </source>
</evidence>
<evidence type="ECO:0000313" key="4">
    <source>
        <dbReference type="Proteomes" id="UP000234951"/>
    </source>
</evidence>
<feature type="transmembrane region" description="Helical" evidence="1">
    <location>
        <begin position="102"/>
        <end position="127"/>
    </location>
</feature>
<reference evidence="2 4" key="1">
    <citation type="submission" date="2017-11" db="EMBL/GenBank/DDBJ databases">
        <title>Comparitive Functional Genomics of Dry Heat Resistant strains isolated from the Viking Spacecraft.</title>
        <authorList>
            <person name="Seuylemezian A."/>
            <person name="Cooper K."/>
            <person name="Vaishampayan P."/>
        </authorList>
    </citation>
    <scope>NUCLEOTIDE SEQUENCE [LARGE SCALE GENOMIC DNA]</scope>
    <source>
        <strain evidence="2 4">M4.6</strain>
    </source>
</reference>
<proteinExistence type="predicted"/>
<feature type="transmembrane region" description="Helical" evidence="1">
    <location>
        <begin position="20"/>
        <end position="44"/>
    </location>
</feature>
<evidence type="ECO:0000256" key="1">
    <source>
        <dbReference type="SAM" id="Phobius"/>
    </source>
</evidence>
<dbReference type="Proteomes" id="UP000234951">
    <property type="component" value="Unassembled WGS sequence"/>
</dbReference>
<dbReference type="OrthoDB" id="2182676at2"/>
<evidence type="ECO:0008006" key="6">
    <source>
        <dbReference type="Google" id="ProtNLM"/>
    </source>
</evidence>
<dbReference type="EMBL" id="PGVA01000003">
    <property type="protein sequence ID" value="PLR86373.1"/>
    <property type="molecule type" value="Genomic_DNA"/>
</dbReference>
<evidence type="ECO:0000313" key="3">
    <source>
        <dbReference type="EMBL" id="PLR98606.1"/>
    </source>
</evidence>
<keyword evidence="1" id="KW-1133">Transmembrane helix</keyword>
<comment type="caution">
    <text evidence="2">The sequence shown here is derived from an EMBL/GenBank/DDBJ whole genome shotgun (WGS) entry which is preliminary data.</text>
</comment>
<dbReference type="RefSeq" id="WP_101575468.1">
    <property type="nucleotide sequence ID" value="NZ_PGVD01000021.1"/>
</dbReference>
<dbReference type="AlphaFoldDB" id="A0A2N5GS49"/>
<dbReference type="Proteomes" id="UP000235114">
    <property type="component" value="Unassembled WGS sequence"/>
</dbReference>
<dbReference type="InterPro" id="IPR006938">
    <property type="entry name" value="DUF624"/>
</dbReference>
<feature type="transmembrane region" description="Helical" evidence="1">
    <location>
        <begin position="71"/>
        <end position="90"/>
    </location>
</feature>
<evidence type="ECO:0000313" key="2">
    <source>
        <dbReference type="EMBL" id="PLR86373.1"/>
    </source>
</evidence>
<dbReference type="EMBL" id="PGVD01000021">
    <property type="protein sequence ID" value="PLR98606.1"/>
    <property type="molecule type" value="Genomic_DNA"/>
</dbReference>
<feature type="transmembrane region" description="Helical" evidence="1">
    <location>
        <begin position="148"/>
        <end position="181"/>
    </location>
</feature>
<keyword evidence="1" id="KW-0472">Membrane</keyword>